<accession>W4Q7X8</accession>
<dbReference type="AlphaFoldDB" id="W4Q7X8"/>
<dbReference type="STRING" id="1236970.JCM9140_4388"/>
<keyword evidence="2" id="KW-1185">Reference proteome</keyword>
<evidence type="ECO:0000313" key="2">
    <source>
        <dbReference type="Proteomes" id="UP000018890"/>
    </source>
</evidence>
<name>W4Q7X8_9BACI</name>
<gene>
    <name evidence="1" type="ORF">JCM9140_4388</name>
</gene>
<comment type="caution">
    <text evidence="1">The sequence shown here is derived from an EMBL/GenBank/DDBJ whole genome shotgun (WGS) entry which is preliminary data.</text>
</comment>
<proteinExistence type="predicted"/>
<dbReference type="RefSeq" id="WP_034750515.1">
    <property type="nucleotide sequence ID" value="NZ_BAUT01000087.1"/>
</dbReference>
<sequence>MKNLEQLEPTFYDYADGGTVKVVETEKSGEAELTIQLKYKAISFVIKSGNGFSYLKTKNTPDGIVFEENPDQGWILHIFECKKTVTEKAWKKAKLQFDGGLLHADMLRGLLDVPAFSEVKVYTVYRESKLFTQSPSPGLYRQPVGVKMTKPPYSDWKENQLTIVNGLRVSHKKIKLDQEGRGIMELG</sequence>
<dbReference type="Proteomes" id="UP000018890">
    <property type="component" value="Unassembled WGS sequence"/>
</dbReference>
<reference evidence="1" key="1">
    <citation type="journal article" date="2014" name="Genome Announc.">
        <title>Draft Genome Sequences of Three Alkaliphilic Bacillus Strains, Bacillus wakoensis JCM 9140T, Bacillus akibai JCM 9157T, and Bacillus hemicellulosilyticus JCM 9152T.</title>
        <authorList>
            <person name="Yuki M."/>
            <person name="Oshima K."/>
            <person name="Suda W."/>
            <person name="Oshida Y."/>
            <person name="Kitamura K."/>
            <person name="Iida T."/>
            <person name="Hattori M."/>
            <person name="Ohkuma M."/>
        </authorList>
    </citation>
    <scope>NUCLEOTIDE SEQUENCE [LARGE SCALE GENOMIC DNA]</scope>
    <source>
        <strain evidence="1">JCM 9140</strain>
    </source>
</reference>
<dbReference type="EMBL" id="BAUT01000087">
    <property type="protein sequence ID" value="GAE28181.1"/>
    <property type="molecule type" value="Genomic_DNA"/>
</dbReference>
<dbReference type="OrthoDB" id="2989371at2"/>
<protein>
    <submittedName>
        <fullName evidence="1">Uncharacterized protein</fullName>
    </submittedName>
</protein>
<evidence type="ECO:0000313" key="1">
    <source>
        <dbReference type="EMBL" id="GAE28181.1"/>
    </source>
</evidence>
<organism evidence="1 2">
    <name type="scientific">Halalkalibacter wakoensis JCM 9140</name>
    <dbReference type="NCBI Taxonomy" id="1236970"/>
    <lineage>
        <taxon>Bacteria</taxon>
        <taxon>Bacillati</taxon>
        <taxon>Bacillota</taxon>
        <taxon>Bacilli</taxon>
        <taxon>Bacillales</taxon>
        <taxon>Bacillaceae</taxon>
        <taxon>Halalkalibacter</taxon>
    </lineage>
</organism>